<dbReference type="AlphaFoldDB" id="T1IZC3"/>
<name>T1IZC3_STRMM</name>
<evidence type="ECO:0000313" key="3">
    <source>
        <dbReference type="Proteomes" id="UP000014500"/>
    </source>
</evidence>
<feature type="compositionally biased region" description="Polar residues" evidence="1">
    <location>
        <begin position="1"/>
        <end position="13"/>
    </location>
</feature>
<dbReference type="EMBL" id="AFFK01020432">
    <property type="status" value="NOT_ANNOTATED_CDS"/>
    <property type="molecule type" value="Genomic_DNA"/>
</dbReference>
<sequence length="207" mass="22679">MNSADSRSKSATSAPAEYFQSDSCSPSVRENLISAGKLLSLTTVLRPTRSSDTRPRHKKLAKCRKGLPGLRDAHNLNERHAGSMAGVSLYLAVSNLLHIDKISKFKAEMDNGLEIPTIPLVLPKFVPVSSLRLIVQGLLMRFSIIESTVNDWDIDNMVFGSPKPTGGQNLIQSSVGHVYDCGLLTSCKNTSLQLLWDLLCNIRNNLC</sequence>
<evidence type="ECO:0000313" key="2">
    <source>
        <dbReference type="EnsemblMetazoa" id="SMAR006597-PA"/>
    </source>
</evidence>
<feature type="region of interest" description="Disordered" evidence="1">
    <location>
        <begin position="1"/>
        <end position="26"/>
    </location>
</feature>
<organism evidence="2 3">
    <name type="scientific">Strigamia maritima</name>
    <name type="common">European centipede</name>
    <name type="synonym">Geophilus maritimus</name>
    <dbReference type="NCBI Taxonomy" id="126957"/>
    <lineage>
        <taxon>Eukaryota</taxon>
        <taxon>Metazoa</taxon>
        <taxon>Ecdysozoa</taxon>
        <taxon>Arthropoda</taxon>
        <taxon>Myriapoda</taxon>
        <taxon>Chilopoda</taxon>
        <taxon>Pleurostigmophora</taxon>
        <taxon>Geophilomorpha</taxon>
        <taxon>Linotaeniidae</taxon>
        <taxon>Strigamia</taxon>
    </lineage>
</organism>
<proteinExistence type="predicted"/>
<reference evidence="2" key="2">
    <citation type="submission" date="2015-02" db="UniProtKB">
        <authorList>
            <consortium name="EnsemblMetazoa"/>
        </authorList>
    </citation>
    <scope>IDENTIFICATION</scope>
</reference>
<protein>
    <submittedName>
        <fullName evidence="2">Uncharacterized protein</fullName>
    </submittedName>
</protein>
<reference evidence="3" key="1">
    <citation type="submission" date="2011-05" db="EMBL/GenBank/DDBJ databases">
        <authorList>
            <person name="Richards S.R."/>
            <person name="Qu J."/>
            <person name="Jiang H."/>
            <person name="Jhangiani S.N."/>
            <person name="Agravi P."/>
            <person name="Goodspeed R."/>
            <person name="Gross S."/>
            <person name="Mandapat C."/>
            <person name="Jackson L."/>
            <person name="Mathew T."/>
            <person name="Pu L."/>
            <person name="Thornton R."/>
            <person name="Saada N."/>
            <person name="Wilczek-Boney K.B."/>
            <person name="Lee S."/>
            <person name="Kovar C."/>
            <person name="Wu Y."/>
            <person name="Scherer S.E."/>
            <person name="Worley K.C."/>
            <person name="Muzny D.M."/>
            <person name="Gibbs R."/>
        </authorList>
    </citation>
    <scope>NUCLEOTIDE SEQUENCE</scope>
    <source>
        <strain evidence="3">Brora</strain>
    </source>
</reference>
<keyword evidence="3" id="KW-1185">Reference proteome</keyword>
<dbReference type="HOGENOM" id="CLU_1327846_0_0_1"/>
<dbReference type="Proteomes" id="UP000014500">
    <property type="component" value="Unassembled WGS sequence"/>
</dbReference>
<evidence type="ECO:0000256" key="1">
    <source>
        <dbReference type="SAM" id="MobiDB-lite"/>
    </source>
</evidence>
<dbReference type="EnsemblMetazoa" id="SMAR006597-RA">
    <property type="protein sequence ID" value="SMAR006597-PA"/>
    <property type="gene ID" value="SMAR006597"/>
</dbReference>
<accession>T1IZC3</accession>